<keyword evidence="1" id="KW-0812">Transmembrane</keyword>
<feature type="transmembrane region" description="Helical" evidence="1">
    <location>
        <begin position="12"/>
        <end position="31"/>
    </location>
</feature>
<gene>
    <name evidence="2" type="ORF">AC244_16300</name>
</gene>
<dbReference type="PATRIC" id="fig|106592.7.peg.7576"/>
<protein>
    <submittedName>
        <fullName evidence="2">Pilin</fullName>
    </submittedName>
</protein>
<dbReference type="RefSeq" id="WP_053249847.1">
    <property type="nucleotide sequence ID" value="NZ_LGAP01000009.1"/>
</dbReference>
<dbReference type="Pfam" id="PF04964">
    <property type="entry name" value="Flp_Fap"/>
    <property type="match status" value="1"/>
</dbReference>
<sequence>MNTLKRLIHDRSGATAVEYGLIAAIISVSLLLGMEQIQAALTAIFELLTTTIRNAMN</sequence>
<organism evidence="2 3">
    <name type="scientific">Ensifer adhaerens</name>
    <name type="common">Sinorhizobium morelense</name>
    <dbReference type="NCBI Taxonomy" id="106592"/>
    <lineage>
        <taxon>Bacteria</taxon>
        <taxon>Pseudomonadati</taxon>
        <taxon>Pseudomonadota</taxon>
        <taxon>Alphaproteobacteria</taxon>
        <taxon>Hyphomicrobiales</taxon>
        <taxon>Rhizobiaceae</taxon>
        <taxon>Sinorhizobium/Ensifer group</taxon>
        <taxon>Ensifer</taxon>
    </lineage>
</organism>
<reference evidence="3" key="1">
    <citation type="submission" date="2015-07" db="EMBL/GenBank/DDBJ databases">
        <title>Whole genome sequence of an Ensifer adhaerens strain isolated from a cave pool in the Wind Cave National Park.</title>
        <authorList>
            <person name="Eng W.W.H."/>
            <person name="Gan H.M."/>
            <person name="Barton H.A."/>
            <person name="Savka M.A."/>
        </authorList>
    </citation>
    <scope>NUCLEOTIDE SEQUENCE [LARGE SCALE GENOMIC DNA]</scope>
    <source>
        <strain evidence="3">SD006</strain>
    </source>
</reference>
<proteinExistence type="predicted"/>
<dbReference type="EMBL" id="LGAP01000009">
    <property type="protein sequence ID" value="KOF17919.1"/>
    <property type="molecule type" value="Genomic_DNA"/>
</dbReference>
<dbReference type="AlphaFoldDB" id="A0A0L8BTS0"/>
<dbReference type="InterPro" id="IPR007047">
    <property type="entry name" value="Flp_Fap"/>
</dbReference>
<name>A0A0L8BTS0_ENSAD</name>
<evidence type="ECO:0000313" key="3">
    <source>
        <dbReference type="Proteomes" id="UP000037425"/>
    </source>
</evidence>
<comment type="caution">
    <text evidence="2">The sequence shown here is derived from an EMBL/GenBank/DDBJ whole genome shotgun (WGS) entry which is preliminary data.</text>
</comment>
<keyword evidence="1" id="KW-1133">Transmembrane helix</keyword>
<evidence type="ECO:0000256" key="1">
    <source>
        <dbReference type="SAM" id="Phobius"/>
    </source>
</evidence>
<keyword evidence="1" id="KW-0472">Membrane</keyword>
<dbReference type="Proteomes" id="UP000037425">
    <property type="component" value="Unassembled WGS sequence"/>
</dbReference>
<accession>A0A0L8BTS0</accession>
<evidence type="ECO:0000313" key="2">
    <source>
        <dbReference type="EMBL" id="KOF17919.1"/>
    </source>
</evidence>